<dbReference type="EMBL" id="KZ679011">
    <property type="protein sequence ID" value="PSS18519.1"/>
    <property type="molecule type" value="Genomic_DNA"/>
</dbReference>
<protein>
    <recommendedName>
        <fullName evidence="3">CR-type domain-containing protein</fullName>
    </recommendedName>
</protein>
<organism evidence="1 2">
    <name type="scientific">Amorphotheca resinae ATCC 22711</name>
    <dbReference type="NCBI Taxonomy" id="857342"/>
    <lineage>
        <taxon>Eukaryota</taxon>
        <taxon>Fungi</taxon>
        <taxon>Dikarya</taxon>
        <taxon>Ascomycota</taxon>
        <taxon>Pezizomycotina</taxon>
        <taxon>Leotiomycetes</taxon>
        <taxon>Helotiales</taxon>
        <taxon>Amorphothecaceae</taxon>
        <taxon>Amorphotheca</taxon>
    </lineage>
</organism>
<name>A0A2T3B1V0_AMORE</name>
<evidence type="ECO:0008006" key="3">
    <source>
        <dbReference type="Google" id="ProtNLM"/>
    </source>
</evidence>
<dbReference type="SUPFAM" id="SSF57938">
    <property type="entry name" value="DnaJ/Hsp40 cysteine-rich domain"/>
    <property type="match status" value="1"/>
</dbReference>
<dbReference type="Proteomes" id="UP000241818">
    <property type="component" value="Unassembled WGS sequence"/>
</dbReference>
<dbReference type="InParanoid" id="A0A2T3B1V0"/>
<dbReference type="GeneID" id="36576238"/>
<evidence type="ECO:0000313" key="1">
    <source>
        <dbReference type="EMBL" id="PSS18519.1"/>
    </source>
</evidence>
<proteinExistence type="predicted"/>
<sequence length="59" mass="6181">MGDCPVCGGSGKQSGTKFDCSLCNGSGKTERIIMVTYDRATPYRASGCPLSHPTVLDNP</sequence>
<gene>
    <name evidence="1" type="ORF">M430DRAFT_50527</name>
</gene>
<accession>A0A2T3B1V0</accession>
<dbReference type="InterPro" id="IPR036410">
    <property type="entry name" value="HSP_DnaJ_Cys-rich_dom_sf"/>
</dbReference>
<keyword evidence="2" id="KW-1185">Reference proteome</keyword>
<dbReference type="Gene3D" id="6.20.20.10">
    <property type="match status" value="1"/>
</dbReference>
<evidence type="ECO:0000313" key="2">
    <source>
        <dbReference type="Proteomes" id="UP000241818"/>
    </source>
</evidence>
<dbReference type="AlphaFoldDB" id="A0A2T3B1V0"/>
<dbReference type="RefSeq" id="XP_024720871.1">
    <property type="nucleotide sequence ID" value="XM_024868157.1"/>
</dbReference>
<reference evidence="1 2" key="1">
    <citation type="journal article" date="2018" name="New Phytol.">
        <title>Comparative genomics and transcriptomics depict ericoid mycorrhizal fungi as versatile saprotrophs and plant mutualists.</title>
        <authorList>
            <person name="Martino E."/>
            <person name="Morin E."/>
            <person name="Grelet G.A."/>
            <person name="Kuo A."/>
            <person name="Kohler A."/>
            <person name="Daghino S."/>
            <person name="Barry K.W."/>
            <person name="Cichocki N."/>
            <person name="Clum A."/>
            <person name="Dockter R.B."/>
            <person name="Hainaut M."/>
            <person name="Kuo R.C."/>
            <person name="LaButti K."/>
            <person name="Lindahl B.D."/>
            <person name="Lindquist E.A."/>
            <person name="Lipzen A."/>
            <person name="Khouja H.R."/>
            <person name="Magnuson J."/>
            <person name="Murat C."/>
            <person name="Ohm R.A."/>
            <person name="Singer S.W."/>
            <person name="Spatafora J.W."/>
            <person name="Wang M."/>
            <person name="Veneault-Fourrey C."/>
            <person name="Henrissat B."/>
            <person name="Grigoriev I.V."/>
            <person name="Martin F.M."/>
            <person name="Perotto S."/>
        </authorList>
    </citation>
    <scope>NUCLEOTIDE SEQUENCE [LARGE SCALE GENOMIC DNA]</scope>
    <source>
        <strain evidence="1 2">ATCC 22711</strain>
    </source>
</reference>